<proteinExistence type="predicted"/>
<evidence type="ECO:0000313" key="2">
    <source>
        <dbReference type="Proteomes" id="UP000828941"/>
    </source>
</evidence>
<evidence type="ECO:0000313" key="1">
    <source>
        <dbReference type="EMBL" id="KAI4297973.1"/>
    </source>
</evidence>
<dbReference type="Proteomes" id="UP000828941">
    <property type="component" value="Chromosome 14"/>
</dbReference>
<gene>
    <name evidence="1" type="ORF">L6164_037827</name>
</gene>
<sequence>MAKGVPHLHQRSDSPFKDGFKIEAQRKGTLRVLVSLLQQTNLKKFWVKSNAPGRRRATAKRTQKGAKGDTGSGGVFVEGRGGDTRKFSYKEKVVGLPVEESTMVDWCEEEYSSEEELDSDEEEDCPTIRKRKLKSPFMVTDLGNDFFLVKFESEEDYDHVLFDGPWMVADQYITVRQWQPNFDSEEASIETVVVWVRLPNP</sequence>
<reference evidence="1 2" key="1">
    <citation type="journal article" date="2022" name="DNA Res.">
        <title>Chromosomal-level genome assembly of the orchid tree Bauhinia variegata (Leguminosae; Cercidoideae) supports the allotetraploid origin hypothesis of Bauhinia.</title>
        <authorList>
            <person name="Zhong Y."/>
            <person name="Chen Y."/>
            <person name="Zheng D."/>
            <person name="Pang J."/>
            <person name="Liu Y."/>
            <person name="Luo S."/>
            <person name="Meng S."/>
            <person name="Qian L."/>
            <person name="Wei D."/>
            <person name="Dai S."/>
            <person name="Zhou R."/>
        </authorList>
    </citation>
    <scope>NUCLEOTIDE SEQUENCE [LARGE SCALE GENOMIC DNA]</scope>
    <source>
        <strain evidence="1">BV-YZ2020</strain>
    </source>
</reference>
<keyword evidence="2" id="KW-1185">Reference proteome</keyword>
<dbReference type="EMBL" id="CM039439">
    <property type="protein sequence ID" value="KAI4297973.1"/>
    <property type="molecule type" value="Genomic_DNA"/>
</dbReference>
<accession>A0ACB9KLB1</accession>
<organism evidence="1 2">
    <name type="scientific">Bauhinia variegata</name>
    <name type="common">Purple orchid tree</name>
    <name type="synonym">Phanera variegata</name>
    <dbReference type="NCBI Taxonomy" id="167791"/>
    <lineage>
        <taxon>Eukaryota</taxon>
        <taxon>Viridiplantae</taxon>
        <taxon>Streptophyta</taxon>
        <taxon>Embryophyta</taxon>
        <taxon>Tracheophyta</taxon>
        <taxon>Spermatophyta</taxon>
        <taxon>Magnoliopsida</taxon>
        <taxon>eudicotyledons</taxon>
        <taxon>Gunneridae</taxon>
        <taxon>Pentapetalae</taxon>
        <taxon>rosids</taxon>
        <taxon>fabids</taxon>
        <taxon>Fabales</taxon>
        <taxon>Fabaceae</taxon>
        <taxon>Cercidoideae</taxon>
        <taxon>Cercideae</taxon>
        <taxon>Bauhiniinae</taxon>
        <taxon>Bauhinia</taxon>
    </lineage>
</organism>
<protein>
    <submittedName>
        <fullName evidence="1">Uncharacterized protein</fullName>
    </submittedName>
</protein>
<comment type="caution">
    <text evidence="1">The sequence shown here is derived from an EMBL/GenBank/DDBJ whole genome shotgun (WGS) entry which is preliminary data.</text>
</comment>
<name>A0ACB9KLB1_BAUVA</name>